<sequence>MTQALRNLYDLVLVNIRGLETLGAQKSSFSSTLCDILLLCALPRDIVVPYHRSCAMQAARYTGSNVISSRLDGLLTFISIKLESLEKNDNRGRELGTTLSPKSVHPHNLHNGGKRLKPKCSSKHLKPKCVGSTRLALNTSAIVSDQAAERPRIVQVQLRSHFSDEEILAIRIPHICQAIEQTAIEVAFIASFKKLGKDVADELVYPSIVTRSVISIPIGSD</sequence>
<name>A0ACB7RR79_HYAAI</name>
<protein>
    <submittedName>
        <fullName evidence="1">Uncharacterized protein</fullName>
    </submittedName>
</protein>
<proteinExistence type="predicted"/>
<dbReference type="EMBL" id="CM023488">
    <property type="protein sequence ID" value="KAH6924201.1"/>
    <property type="molecule type" value="Genomic_DNA"/>
</dbReference>
<dbReference type="Proteomes" id="UP000821845">
    <property type="component" value="Chromosome 8"/>
</dbReference>
<gene>
    <name evidence="1" type="ORF">HPB50_013698</name>
</gene>
<evidence type="ECO:0000313" key="1">
    <source>
        <dbReference type="EMBL" id="KAH6924201.1"/>
    </source>
</evidence>
<reference evidence="1" key="1">
    <citation type="submission" date="2020-05" db="EMBL/GenBank/DDBJ databases">
        <title>Large-scale comparative analyses of tick genomes elucidate their genetic diversity and vector capacities.</title>
        <authorList>
            <person name="Jia N."/>
            <person name="Wang J."/>
            <person name="Shi W."/>
            <person name="Du L."/>
            <person name="Sun Y."/>
            <person name="Zhan W."/>
            <person name="Jiang J."/>
            <person name="Wang Q."/>
            <person name="Zhang B."/>
            <person name="Ji P."/>
            <person name="Sakyi L.B."/>
            <person name="Cui X."/>
            <person name="Yuan T."/>
            <person name="Jiang B."/>
            <person name="Yang W."/>
            <person name="Lam T.T.-Y."/>
            <person name="Chang Q."/>
            <person name="Ding S."/>
            <person name="Wang X."/>
            <person name="Zhu J."/>
            <person name="Ruan X."/>
            <person name="Zhao L."/>
            <person name="Wei J."/>
            <person name="Que T."/>
            <person name="Du C."/>
            <person name="Cheng J."/>
            <person name="Dai P."/>
            <person name="Han X."/>
            <person name="Huang E."/>
            <person name="Gao Y."/>
            <person name="Liu J."/>
            <person name="Shao H."/>
            <person name="Ye R."/>
            <person name="Li L."/>
            <person name="Wei W."/>
            <person name="Wang X."/>
            <person name="Wang C."/>
            <person name="Yang T."/>
            <person name="Huo Q."/>
            <person name="Li W."/>
            <person name="Guo W."/>
            <person name="Chen H."/>
            <person name="Zhou L."/>
            <person name="Ni X."/>
            <person name="Tian J."/>
            <person name="Zhou Y."/>
            <person name="Sheng Y."/>
            <person name="Liu T."/>
            <person name="Pan Y."/>
            <person name="Xia L."/>
            <person name="Li J."/>
            <person name="Zhao F."/>
            <person name="Cao W."/>
        </authorList>
    </citation>
    <scope>NUCLEOTIDE SEQUENCE</scope>
    <source>
        <strain evidence="1">Hyas-2018</strain>
    </source>
</reference>
<keyword evidence="2" id="KW-1185">Reference proteome</keyword>
<organism evidence="1 2">
    <name type="scientific">Hyalomma asiaticum</name>
    <name type="common">Tick</name>
    <dbReference type="NCBI Taxonomy" id="266040"/>
    <lineage>
        <taxon>Eukaryota</taxon>
        <taxon>Metazoa</taxon>
        <taxon>Ecdysozoa</taxon>
        <taxon>Arthropoda</taxon>
        <taxon>Chelicerata</taxon>
        <taxon>Arachnida</taxon>
        <taxon>Acari</taxon>
        <taxon>Parasitiformes</taxon>
        <taxon>Ixodida</taxon>
        <taxon>Ixodoidea</taxon>
        <taxon>Ixodidae</taxon>
        <taxon>Hyalomminae</taxon>
        <taxon>Hyalomma</taxon>
    </lineage>
</organism>
<evidence type="ECO:0000313" key="2">
    <source>
        <dbReference type="Proteomes" id="UP000821845"/>
    </source>
</evidence>
<accession>A0ACB7RR79</accession>
<comment type="caution">
    <text evidence="1">The sequence shown here is derived from an EMBL/GenBank/DDBJ whole genome shotgun (WGS) entry which is preliminary data.</text>
</comment>